<accession>A0A0F3N6F3</accession>
<dbReference type="EMBL" id="LANV01000001">
    <property type="protein sequence ID" value="KJV63663.1"/>
    <property type="molecule type" value="Genomic_DNA"/>
</dbReference>
<proteinExistence type="predicted"/>
<dbReference type="PATRIC" id="fig|1359152.3.peg.1560"/>
<dbReference type="Proteomes" id="UP000033441">
    <property type="component" value="Unassembled WGS sequence"/>
</dbReference>
<sequence length="49" mass="5638">MYDTLVSYAGYRASYGGVDNMTRAINILAWLPKRVSSYHRYQAILHIDS</sequence>
<protein>
    <submittedName>
        <fullName evidence="1">Uncharacterized protein</fullName>
    </submittedName>
</protein>
<comment type="caution">
    <text evidence="1">The sequence shown here is derived from an EMBL/GenBank/DDBJ whole genome shotgun (WGS) entry which is preliminary data.</text>
</comment>
<evidence type="ECO:0000313" key="1">
    <source>
        <dbReference type="EMBL" id="KJV63663.1"/>
    </source>
</evidence>
<reference evidence="1 2" key="1">
    <citation type="submission" date="2015-02" db="EMBL/GenBank/DDBJ databases">
        <title>Genome Sequencing of Rickettsiales.</title>
        <authorList>
            <person name="Daugherty S.C."/>
            <person name="Su Q."/>
            <person name="Abolude K."/>
            <person name="Beier-Sexton M."/>
            <person name="Carlyon J.A."/>
            <person name="Carter R."/>
            <person name="Day N.P."/>
            <person name="Dumler S.J."/>
            <person name="Dyachenko V."/>
            <person name="Godinez A."/>
            <person name="Kurtti T.J."/>
            <person name="Lichay M."/>
            <person name="Mullins K.E."/>
            <person name="Ott S."/>
            <person name="Pappas-Brown V."/>
            <person name="Paris D.H."/>
            <person name="Patel P."/>
            <person name="Richards A.L."/>
            <person name="Sadzewicz L."/>
            <person name="Sears K."/>
            <person name="Seidman D."/>
            <person name="Sengamalay N."/>
            <person name="Stenos J."/>
            <person name="Tallon L.J."/>
            <person name="Vincent G."/>
            <person name="Fraser C.M."/>
            <person name="Munderloh U."/>
            <person name="Dunning-Hotopp J.C."/>
        </authorList>
    </citation>
    <scope>NUCLEOTIDE SEQUENCE [LARGE SCALE GENOMIC DNA]</scope>
    <source>
        <strain evidence="1 2">ApMUC09</strain>
    </source>
</reference>
<evidence type="ECO:0000313" key="2">
    <source>
        <dbReference type="Proteomes" id="UP000033441"/>
    </source>
</evidence>
<name>A0A0F3N6F3_ANAPH</name>
<organism evidence="1 2">
    <name type="scientific">Anaplasma phagocytophilum str. ApMUC09</name>
    <dbReference type="NCBI Taxonomy" id="1359152"/>
    <lineage>
        <taxon>Bacteria</taxon>
        <taxon>Pseudomonadati</taxon>
        <taxon>Pseudomonadota</taxon>
        <taxon>Alphaproteobacteria</taxon>
        <taxon>Rickettsiales</taxon>
        <taxon>Anaplasmataceae</taxon>
        <taxon>Anaplasma</taxon>
        <taxon>phagocytophilum group</taxon>
    </lineage>
</organism>
<gene>
    <name evidence="1" type="ORF">APHMUC_1492</name>
</gene>
<dbReference type="AlphaFoldDB" id="A0A0F3N6F3"/>